<dbReference type="Gene3D" id="3.30.750.24">
    <property type="entry name" value="STAS domain"/>
    <property type="match status" value="1"/>
</dbReference>
<keyword evidence="2 5" id="KW-0812">Transmembrane</keyword>
<accession>H5V2J1</accession>
<feature type="transmembrane region" description="Helical" evidence="5">
    <location>
        <begin position="88"/>
        <end position="109"/>
    </location>
</feature>
<feature type="transmembrane region" description="Helical" evidence="5">
    <location>
        <begin position="219"/>
        <end position="241"/>
    </location>
</feature>
<evidence type="ECO:0000256" key="1">
    <source>
        <dbReference type="ARBA" id="ARBA00004141"/>
    </source>
</evidence>
<keyword evidence="4 5" id="KW-0472">Membrane</keyword>
<dbReference type="AlphaFoldDB" id="H5V2J1"/>
<feature type="transmembrane region" description="Helical" evidence="5">
    <location>
        <begin position="262"/>
        <end position="285"/>
    </location>
</feature>
<evidence type="ECO:0000256" key="3">
    <source>
        <dbReference type="ARBA" id="ARBA00022989"/>
    </source>
</evidence>
<dbReference type="EMBL" id="BAFF01000005">
    <property type="protein sequence ID" value="GAB52199.1"/>
    <property type="molecule type" value="Genomic_DNA"/>
</dbReference>
<evidence type="ECO:0000313" key="7">
    <source>
        <dbReference type="EMBL" id="GAB52199.1"/>
    </source>
</evidence>
<dbReference type="InterPro" id="IPR002645">
    <property type="entry name" value="STAS_dom"/>
</dbReference>
<proteinExistence type="predicted"/>
<dbReference type="Proteomes" id="UP000010297">
    <property type="component" value="Unassembled WGS sequence"/>
</dbReference>
<comment type="subcellular location">
    <subcellularLocation>
        <location evidence="1">Membrane</location>
        <topology evidence="1">Multi-pass membrane protein</topology>
    </subcellularLocation>
</comment>
<protein>
    <submittedName>
        <fullName evidence="7">Putative sulfate transporter YchM</fullName>
    </submittedName>
</protein>
<dbReference type="InterPro" id="IPR011547">
    <property type="entry name" value="SLC26A/SulP_dom"/>
</dbReference>
<dbReference type="PANTHER" id="PTHR43310">
    <property type="entry name" value="SULFATE TRANSPORTER YBAR-RELATED"/>
    <property type="match status" value="1"/>
</dbReference>
<feature type="transmembrane region" description="Helical" evidence="5">
    <location>
        <begin position="318"/>
        <end position="340"/>
    </location>
</feature>
<sequence>MIMLLSSTRQDWLGNVRGDILAGIVVALALIPESIAFSIIAGVDPKVGLYSAFCITVVVAFFGGRPAMISSATGAMALLMVTLVKEHGLQYLLAASILCGVFQLLAGYLKLGSLMRFVSRSVVTGFVNALAILIFMAQLPELTNVTWHVYALTAGGLAIIYLYPLINKTIPSPLVCIIVITAISLWLNLDVRTVGDMGQLPDSLPAFFIPDVPFNLETLWIILPYSAGLAAVGLLESMMTATIVDDMTDTTSDKNRECKAQGIANICTSFIGGMAGCAMIGQSVINVKSGARGRLSTLTAGLVLLVLVVFLNQWVSRIPMAALVAVMIMVSIGTFSWRSIINLRSHPPSTSIVMLATVAVVVATHNLAFGVLTGVLIAALNFATKVARFLDVQSQPGDGMRTYQVYGQLFFASADRFVDNFDFREPISKVVIDVSHAHFWDITAVGALDKVVLKYRRAGVEVDVTGMNDATRKVIDRFGLHNRPDAATAVATEH</sequence>
<dbReference type="GO" id="GO:0016020">
    <property type="term" value="C:membrane"/>
    <property type="evidence" value="ECO:0007669"/>
    <property type="project" value="UniProtKB-SubCell"/>
</dbReference>
<dbReference type="Pfam" id="PF00916">
    <property type="entry name" value="Sulfate_transp"/>
    <property type="match status" value="2"/>
</dbReference>
<feature type="transmembrane region" description="Helical" evidence="5">
    <location>
        <begin position="121"/>
        <end position="139"/>
    </location>
</feature>
<evidence type="ECO:0000259" key="6">
    <source>
        <dbReference type="PROSITE" id="PS50801"/>
    </source>
</evidence>
<dbReference type="CDD" id="cd07042">
    <property type="entry name" value="STAS_SulP_like_sulfate_transporter"/>
    <property type="match status" value="1"/>
</dbReference>
<feature type="domain" description="STAS" evidence="6">
    <location>
        <begin position="390"/>
        <end position="494"/>
    </location>
</feature>
<dbReference type="SUPFAM" id="SSF52091">
    <property type="entry name" value="SpoIIaa-like"/>
    <property type="match status" value="1"/>
</dbReference>
<feature type="transmembrane region" description="Helical" evidence="5">
    <location>
        <begin position="20"/>
        <end position="40"/>
    </location>
</feature>
<feature type="transmembrane region" description="Helical" evidence="5">
    <location>
        <begin position="352"/>
        <end position="380"/>
    </location>
</feature>
<dbReference type="InterPro" id="IPR036513">
    <property type="entry name" value="STAS_dom_sf"/>
</dbReference>
<name>H5V2J1_ATLHE</name>
<reference evidence="7 8" key="1">
    <citation type="submission" date="2012-02" db="EMBL/GenBank/DDBJ databases">
        <title>Whole genome shotgun sequence of Escherichia hermannii NBRC 105704.</title>
        <authorList>
            <person name="Yoshida I."/>
            <person name="Hosoyama A."/>
            <person name="Tsuchikane K."/>
            <person name="Katsumata H."/>
            <person name="Yamazaki S."/>
            <person name="Fujita N."/>
        </authorList>
    </citation>
    <scope>NUCLEOTIDE SEQUENCE [LARGE SCALE GENOMIC DNA]</scope>
    <source>
        <strain evidence="7 8">NBRC 105704</strain>
    </source>
</reference>
<evidence type="ECO:0000313" key="8">
    <source>
        <dbReference type="Proteomes" id="UP000010297"/>
    </source>
</evidence>
<keyword evidence="3 5" id="KW-1133">Transmembrane helix</keyword>
<dbReference type="eggNOG" id="COG0659">
    <property type="taxonomic scope" value="Bacteria"/>
</dbReference>
<feature type="transmembrane region" description="Helical" evidence="5">
    <location>
        <begin position="170"/>
        <end position="189"/>
    </location>
</feature>
<keyword evidence="8" id="KW-1185">Reference proteome</keyword>
<feature type="transmembrane region" description="Helical" evidence="5">
    <location>
        <begin position="145"/>
        <end position="163"/>
    </location>
</feature>
<evidence type="ECO:0000256" key="5">
    <source>
        <dbReference type="SAM" id="Phobius"/>
    </source>
</evidence>
<dbReference type="Pfam" id="PF01740">
    <property type="entry name" value="STAS"/>
    <property type="match status" value="1"/>
</dbReference>
<organism evidence="7 8">
    <name type="scientific">Atlantibacter hermannii NBRC 105704</name>
    <dbReference type="NCBI Taxonomy" id="1115512"/>
    <lineage>
        <taxon>Bacteria</taxon>
        <taxon>Pseudomonadati</taxon>
        <taxon>Pseudomonadota</taxon>
        <taxon>Gammaproteobacteria</taxon>
        <taxon>Enterobacterales</taxon>
        <taxon>Enterobacteriaceae</taxon>
        <taxon>Atlantibacter</taxon>
    </lineage>
</organism>
<evidence type="ECO:0000256" key="4">
    <source>
        <dbReference type="ARBA" id="ARBA00023136"/>
    </source>
</evidence>
<gene>
    <name evidence="7" type="primary">ychM</name>
    <name evidence="7" type="ORF">EH105704_05_02040</name>
</gene>
<evidence type="ECO:0000256" key="2">
    <source>
        <dbReference type="ARBA" id="ARBA00022692"/>
    </source>
</evidence>
<dbReference type="PROSITE" id="PS50801">
    <property type="entry name" value="STAS"/>
    <property type="match status" value="1"/>
</dbReference>
<dbReference type="InterPro" id="IPR052706">
    <property type="entry name" value="Membrane-Transporter-like"/>
</dbReference>
<dbReference type="PANTHER" id="PTHR43310:SF1">
    <property type="entry name" value="SULFATE TRANSPORTER YBAR-RELATED"/>
    <property type="match status" value="1"/>
</dbReference>
<comment type="caution">
    <text evidence="7">The sequence shown here is derived from an EMBL/GenBank/DDBJ whole genome shotgun (WGS) entry which is preliminary data.</text>
</comment>
<feature type="transmembrane region" description="Helical" evidence="5">
    <location>
        <begin position="47"/>
        <end position="68"/>
    </location>
</feature>
<feature type="transmembrane region" description="Helical" evidence="5">
    <location>
        <begin position="291"/>
        <end position="311"/>
    </location>
</feature>